<gene>
    <name evidence="1" type="ORF">CCS41_12365</name>
</gene>
<dbReference type="AlphaFoldDB" id="A0A2U8IAC9"/>
<keyword evidence="2" id="KW-1185">Reference proteome</keyword>
<reference evidence="1 2" key="1">
    <citation type="submission" date="2017-05" db="EMBL/GenBank/DDBJ databases">
        <title>Genome sequence of Candidatus Fukatsuia symbiotica and Candidatus Hamiltonella defensa from Acyrthosiphon pisum strain 5D.</title>
        <authorList>
            <person name="Patel V.A."/>
            <person name="Chevignon G."/>
            <person name="Russell J.A."/>
            <person name="Oliver K.M."/>
        </authorList>
    </citation>
    <scope>NUCLEOTIDE SEQUENCE [LARGE SCALE GENOMIC DNA]</scope>
    <source>
        <strain evidence="1 2">5D</strain>
    </source>
</reference>
<organism evidence="1 2">
    <name type="scientific">Candidatus Fukatsuia symbiotica</name>
    <dbReference type="NCBI Taxonomy" id="1878942"/>
    <lineage>
        <taxon>Bacteria</taxon>
        <taxon>Pseudomonadati</taxon>
        <taxon>Pseudomonadota</taxon>
        <taxon>Gammaproteobacteria</taxon>
        <taxon>Enterobacterales</taxon>
        <taxon>Yersiniaceae</taxon>
        <taxon>Candidatus Fukatsuia</taxon>
    </lineage>
</organism>
<dbReference type="KEGG" id="fsm:CCS41_12365"/>
<sequence>MEMKEIRRQRLKKWFENRPLPQREKSYFSQIINGKASFGERAARRIERAYGMEYGYLDMHIDTNQCANSPVVLSQRQKILLDMFDGLPKIEQQRFLQEITDRKNEIDQLVDEMMEKYGLNKRA</sequence>
<dbReference type="EMBL" id="CP021659">
    <property type="protein sequence ID" value="AWK15085.1"/>
    <property type="molecule type" value="Genomic_DNA"/>
</dbReference>
<dbReference type="OrthoDB" id="9791537at2"/>
<dbReference type="RefSeq" id="WP_119797619.1">
    <property type="nucleotide sequence ID" value="NZ_CP021659.1"/>
</dbReference>
<evidence type="ECO:0008006" key="3">
    <source>
        <dbReference type="Google" id="ProtNLM"/>
    </source>
</evidence>
<name>A0A2U8IAC9_9GAMM</name>
<accession>A0A2U8IAC9</accession>
<protein>
    <recommendedName>
        <fullName evidence="3">Transcriptional regulator</fullName>
    </recommendedName>
</protein>
<dbReference type="Proteomes" id="UP000261875">
    <property type="component" value="Chromosome"/>
</dbReference>
<proteinExistence type="predicted"/>
<evidence type="ECO:0000313" key="1">
    <source>
        <dbReference type="EMBL" id="AWK15085.1"/>
    </source>
</evidence>
<evidence type="ECO:0000313" key="2">
    <source>
        <dbReference type="Proteomes" id="UP000261875"/>
    </source>
</evidence>